<feature type="domain" description="DUS-like FMN-binding" evidence="4">
    <location>
        <begin position="25"/>
        <end position="71"/>
    </location>
</feature>
<dbReference type="STRING" id="133383.A0A1R0H868"/>
<evidence type="ECO:0000256" key="2">
    <source>
        <dbReference type="ARBA" id="ARBA00022857"/>
    </source>
</evidence>
<name>A0A1R0H868_9FUNG</name>
<evidence type="ECO:0000259" key="4">
    <source>
        <dbReference type="Pfam" id="PF01207"/>
    </source>
</evidence>
<dbReference type="SUPFAM" id="SSF51395">
    <property type="entry name" value="FMN-linked oxidoreductases"/>
    <property type="match status" value="1"/>
</dbReference>
<keyword evidence="3" id="KW-0694">RNA-binding</keyword>
<dbReference type="Gene3D" id="3.20.20.70">
    <property type="entry name" value="Aldolase class I"/>
    <property type="match status" value="1"/>
</dbReference>
<reference evidence="5 6" key="1">
    <citation type="journal article" date="2016" name="Mol. Biol. Evol.">
        <title>Genome-Wide Survey of Gut Fungi (Harpellales) Reveals the First Horizontally Transferred Ubiquitin Gene from a Mosquito Host.</title>
        <authorList>
            <person name="Wang Y."/>
            <person name="White M.M."/>
            <person name="Kvist S."/>
            <person name="Moncalvo J.M."/>
        </authorList>
    </citation>
    <scope>NUCLEOTIDE SEQUENCE [LARGE SCALE GENOMIC DNA]</scope>
    <source>
        <strain evidence="5 6">ALG-7-W6</strain>
    </source>
</reference>
<keyword evidence="2" id="KW-0521">NADP</keyword>
<protein>
    <submittedName>
        <fullName evidence="5">tRNA-dihydrouridine synthase A</fullName>
    </submittedName>
</protein>
<dbReference type="GO" id="GO:0000049">
    <property type="term" value="F:tRNA binding"/>
    <property type="evidence" value="ECO:0007669"/>
    <property type="project" value="UniProtKB-KW"/>
</dbReference>
<evidence type="ECO:0000313" key="5">
    <source>
        <dbReference type="EMBL" id="OLY85339.1"/>
    </source>
</evidence>
<comment type="caution">
    <text evidence="5">The sequence shown here is derived from an EMBL/GenBank/DDBJ whole genome shotgun (WGS) entry which is preliminary data.</text>
</comment>
<accession>A0A1R0H868</accession>
<keyword evidence="6" id="KW-1185">Reference proteome</keyword>
<sequence length="80" mass="8738">MLHANIFSKGKLIENPQKLNIHLPSGNFGAILMKTPEKVAEICRAMNDSMGGLGRVSVKCRVGIDNEESFSFLSNFVSKA</sequence>
<dbReference type="InterPro" id="IPR004653">
    <property type="entry name" value="DusA"/>
</dbReference>
<keyword evidence="1" id="KW-0820">tRNA-binding</keyword>
<gene>
    <name evidence="5" type="ORF">AYI68_g473</name>
</gene>
<dbReference type="AlphaFoldDB" id="A0A1R0H868"/>
<evidence type="ECO:0000313" key="6">
    <source>
        <dbReference type="Proteomes" id="UP000187455"/>
    </source>
</evidence>
<dbReference type="PANTHER" id="PTHR42907">
    <property type="entry name" value="FMN-LINKED OXIDOREDUCTASES SUPERFAMILY PROTEIN"/>
    <property type="match status" value="1"/>
</dbReference>
<dbReference type="Proteomes" id="UP000187455">
    <property type="component" value="Unassembled WGS sequence"/>
</dbReference>
<dbReference type="EMBL" id="LSSL01000147">
    <property type="protein sequence ID" value="OLY85339.1"/>
    <property type="molecule type" value="Genomic_DNA"/>
</dbReference>
<evidence type="ECO:0000256" key="3">
    <source>
        <dbReference type="ARBA" id="ARBA00022884"/>
    </source>
</evidence>
<dbReference type="GO" id="GO:0017150">
    <property type="term" value="F:tRNA dihydrouridine synthase activity"/>
    <property type="evidence" value="ECO:0007669"/>
    <property type="project" value="InterPro"/>
</dbReference>
<dbReference type="InterPro" id="IPR013785">
    <property type="entry name" value="Aldolase_TIM"/>
</dbReference>
<dbReference type="OrthoDB" id="10262250at2759"/>
<evidence type="ECO:0000256" key="1">
    <source>
        <dbReference type="ARBA" id="ARBA00022555"/>
    </source>
</evidence>
<organism evidence="5 6">
    <name type="scientific">Smittium mucronatum</name>
    <dbReference type="NCBI Taxonomy" id="133383"/>
    <lineage>
        <taxon>Eukaryota</taxon>
        <taxon>Fungi</taxon>
        <taxon>Fungi incertae sedis</taxon>
        <taxon>Zoopagomycota</taxon>
        <taxon>Kickxellomycotina</taxon>
        <taxon>Harpellomycetes</taxon>
        <taxon>Harpellales</taxon>
        <taxon>Legeriomycetaceae</taxon>
        <taxon>Smittium</taxon>
    </lineage>
</organism>
<proteinExistence type="predicted"/>
<dbReference type="PANTHER" id="PTHR42907:SF1">
    <property type="entry name" value="FMN-LINKED OXIDOREDUCTASES SUPERFAMILY PROTEIN"/>
    <property type="match status" value="1"/>
</dbReference>
<dbReference type="Pfam" id="PF01207">
    <property type="entry name" value="Dus"/>
    <property type="match status" value="1"/>
</dbReference>
<dbReference type="InterPro" id="IPR035587">
    <property type="entry name" value="DUS-like_FMN-bd"/>
</dbReference>